<name>A0ACC2KDE9_PERAE</name>
<evidence type="ECO:0000313" key="2">
    <source>
        <dbReference type="Proteomes" id="UP001234297"/>
    </source>
</evidence>
<protein>
    <submittedName>
        <fullName evidence="1">Uncharacterized protein</fullName>
    </submittedName>
</protein>
<accession>A0ACC2KDE9</accession>
<organism evidence="1 2">
    <name type="scientific">Persea americana</name>
    <name type="common">Avocado</name>
    <dbReference type="NCBI Taxonomy" id="3435"/>
    <lineage>
        <taxon>Eukaryota</taxon>
        <taxon>Viridiplantae</taxon>
        <taxon>Streptophyta</taxon>
        <taxon>Embryophyta</taxon>
        <taxon>Tracheophyta</taxon>
        <taxon>Spermatophyta</taxon>
        <taxon>Magnoliopsida</taxon>
        <taxon>Magnoliidae</taxon>
        <taxon>Laurales</taxon>
        <taxon>Lauraceae</taxon>
        <taxon>Persea</taxon>
    </lineage>
</organism>
<proteinExistence type="predicted"/>
<gene>
    <name evidence="1" type="ORF">MRB53_015330</name>
</gene>
<comment type="caution">
    <text evidence="1">The sequence shown here is derived from an EMBL/GenBank/DDBJ whole genome shotgun (WGS) entry which is preliminary data.</text>
</comment>
<evidence type="ECO:0000313" key="1">
    <source>
        <dbReference type="EMBL" id="KAJ8619144.1"/>
    </source>
</evidence>
<keyword evidence="2" id="KW-1185">Reference proteome</keyword>
<dbReference type="EMBL" id="CM056812">
    <property type="protein sequence ID" value="KAJ8619144.1"/>
    <property type="molecule type" value="Genomic_DNA"/>
</dbReference>
<reference evidence="1 2" key="1">
    <citation type="journal article" date="2022" name="Hortic Res">
        <title>A haplotype resolved chromosomal level avocado genome allows analysis of novel avocado genes.</title>
        <authorList>
            <person name="Nath O."/>
            <person name="Fletcher S.J."/>
            <person name="Hayward A."/>
            <person name="Shaw L.M."/>
            <person name="Masouleh A.K."/>
            <person name="Furtado A."/>
            <person name="Henry R.J."/>
            <person name="Mitter N."/>
        </authorList>
    </citation>
    <scope>NUCLEOTIDE SEQUENCE [LARGE SCALE GENOMIC DNA]</scope>
    <source>
        <strain evidence="2">cv. Hass</strain>
    </source>
</reference>
<sequence length="105" mass="10882">MFPPALSLVIVMRSKPPCSDSQGSSPPADCAATHWSVAHESSWAVGIMCSGGTPIVHRDGNHFGVRHKSGEVVVVKAAEGRGNAKGAAVVVDKDRKLPASVIVNV</sequence>
<dbReference type="Proteomes" id="UP001234297">
    <property type="component" value="Chromosome 4"/>
</dbReference>